<evidence type="ECO:0000259" key="11">
    <source>
        <dbReference type="PROSITE" id="PS51217"/>
    </source>
</evidence>
<dbReference type="Pfam" id="PF00580">
    <property type="entry name" value="UvrD-helicase"/>
    <property type="match status" value="1"/>
</dbReference>
<dbReference type="PANTHER" id="PTHR11070:SF2">
    <property type="entry name" value="ATP-DEPENDENT DNA HELICASE SRS2"/>
    <property type="match status" value="1"/>
</dbReference>
<dbReference type="PROSITE" id="PS51217">
    <property type="entry name" value="UVRD_HELICASE_CTER"/>
    <property type="match status" value="1"/>
</dbReference>
<dbReference type="CDD" id="cd17932">
    <property type="entry name" value="DEXQc_UvrD"/>
    <property type="match status" value="1"/>
</dbReference>
<dbReference type="InterPro" id="IPR014016">
    <property type="entry name" value="UvrD-like_ATP-bd"/>
</dbReference>
<dbReference type="Proteomes" id="UP001597262">
    <property type="component" value="Unassembled WGS sequence"/>
</dbReference>
<comment type="caution">
    <text evidence="12">The sequence shown here is derived from an EMBL/GenBank/DDBJ whole genome shotgun (WGS) entry which is preliminary data.</text>
</comment>
<dbReference type="Pfam" id="PF13361">
    <property type="entry name" value="UvrD_C"/>
    <property type="match status" value="2"/>
</dbReference>
<keyword evidence="4 9" id="KW-0067">ATP-binding</keyword>
<organism evidence="12 13">
    <name type="scientific">Paenibacillus puldeungensis</name>
    <dbReference type="NCBI Taxonomy" id="696536"/>
    <lineage>
        <taxon>Bacteria</taxon>
        <taxon>Bacillati</taxon>
        <taxon>Bacillota</taxon>
        <taxon>Bacilli</taxon>
        <taxon>Bacillales</taxon>
        <taxon>Paenibacillaceae</taxon>
        <taxon>Paenibacillus</taxon>
    </lineage>
</organism>
<evidence type="ECO:0000259" key="10">
    <source>
        <dbReference type="PROSITE" id="PS51198"/>
    </source>
</evidence>
<evidence type="ECO:0000313" key="13">
    <source>
        <dbReference type="Proteomes" id="UP001597262"/>
    </source>
</evidence>
<evidence type="ECO:0000256" key="9">
    <source>
        <dbReference type="PROSITE-ProRule" id="PRU00560"/>
    </source>
</evidence>
<evidence type="ECO:0000256" key="3">
    <source>
        <dbReference type="ARBA" id="ARBA00022806"/>
    </source>
</evidence>
<evidence type="ECO:0000256" key="1">
    <source>
        <dbReference type="ARBA" id="ARBA00022741"/>
    </source>
</evidence>
<evidence type="ECO:0000256" key="6">
    <source>
        <dbReference type="ARBA" id="ARBA00034617"/>
    </source>
</evidence>
<evidence type="ECO:0000256" key="7">
    <source>
        <dbReference type="ARBA" id="ARBA00034808"/>
    </source>
</evidence>
<name>A0ABW3RUJ5_9BACL</name>
<evidence type="ECO:0000256" key="4">
    <source>
        <dbReference type="ARBA" id="ARBA00022840"/>
    </source>
</evidence>
<protein>
    <recommendedName>
        <fullName evidence="7">DNA 3'-5' helicase</fullName>
        <ecNumber evidence="7">5.6.2.4</ecNumber>
    </recommendedName>
</protein>
<evidence type="ECO:0000313" key="12">
    <source>
        <dbReference type="EMBL" id="MFD1175355.1"/>
    </source>
</evidence>
<dbReference type="PROSITE" id="PS51198">
    <property type="entry name" value="UVRD_HELICASE_ATP_BIND"/>
    <property type="match status" value="1"/>
</dbReference>
<dbReference type="EC" id="5.6.2.4" evidence="7"/>
<feature type="binding site" evidence="9">
    <location>
        <begin position="21"/>
        <end position="28"/>
    </location>
    <ligand>
        <name>ATP</name>
        <dbReference type="ChEBI" id="CHEBI:30616"/>
    </ligand>
</feature>
<dbReference type="InterPro" id="IPR027417">
    <property type="entry name" value="P-loop_NTPase"/>
</dbReference>
<keyword evidence="1 9" id="KW-0547">Nucleotide-binding</keyword>
<dbReference type="Gene3D" id="3.40.50.300">
    <property type="entry name" value="P-loop containing nucleotide triphosphate hydrolases"/>
    <property type="match status" value="4"/>
</dbReference>
<dbReference type="InterPro" id="IPR014017">
    <property type="entry name" value="DNA_helicase_UvrD-like_C"/>
</dbReference>
<keyword evidence="3 9" id="KW-0347">Helicase</keyword>
<dbReference type="GO" id="GO:0008854">
    <property type="term" value="F:exodeoxyribonuclease V activity"/>
    <property type="evidence" value="ECO:0007669"/>
    <property type="project" value="UniProtKB-EC"/>
</dbReference>
<evidence type="ECO:0000256" key="8">
    <source>
        <dbReference type="ARBA" id="ARBA00048988"/>
    </source>
</evidence>
<gene>
    <name evidence="12" type="ORF">ACFQ3W_03455</name>
</gene>
<reference evidence="13" key="1">
    <citation type="journal article" date="2019" name="Int. J. Syst. Evol. Microbiol.">
        <title>The Global Catalogue of Microorganisms (GCM) 10K type strain sequencing project: providing services to taxonomists for standard genome sequencing and annotation.</title>
        <authorList>
            <consortium name="The Broad Institute Genomics Platform"/>
            <consortium name="The Broad Institute Genome Sequencing Center for Infectious Disease"/>
            <person name="Wu L."/>
            <person name="Ma J."/>
        </authorList>
    </citation>
    <scope>NUCLEOTIDE SEQUENCE [LARGE SCALE GENOMIC DNA]</scope>
    <source>
        <strain evidence="13">CCUG 59189</strain>
    </source>
</reference>
<keyword evidence="13" id="KW-1185">Reference proteome</keyword>
<dbReference type="InterPro" id="IPR000212">
    <property type="entry name" value="DNA_helicase_UvrD/REP"/>
</dbReference>
<evidence type="ECO:0000256" key="2">
    <source>
        <dbReference type="ARBA" id="ARBA00022801"/>
    </source>
</evidence>
<feature type="domain" description="UvrD-like helicase ATP-binding" evidence="10">
    <location>
        <begin position="1"/>
        <end position="332"/>
    </location>
</feature>
<dbReference type="SUPFAM" id="SSF52540">
    <property type="entry name" value="P-loop containing nucleoside triphosphate hydrolases"/>
    <property type="match status" value="1"/>
</dbReference>
<comment type="catalytic activity">
    <reaction evidence="6">
        <text>Couples ATP hydrolysis with the unwinding of duplex DNA by translocating in the 3'-5' direction.</text>
        <dbReference type="EC" id="5.6.2.4"/>
    </reaction>
</comment>
<keyword evidence="5" id="KW-0413">Isomerase</keyword>
<dbReference type="RefSeq" id="WP_379316636.1">
    <property type="nucleotide sequence ID" value="NZ_JBHTLM010000002.1"/>
</dbReference>
<evidence type="ECO:0000256" key="5">
    <source>
        <dbReference type="ARBA" id="ARBA00023235"/>
    </source>
</evidence>
<sequence>MITSEQKRAIESNAKFILVKAGAGTGKTEVLSRRILRLLEDDPQLSIKDMAVITFTNKATENLLSRLKLYLYHQWKSTSQKETKQRYRYELENLNACQISTIHKFCKSILDIAGPIHFHDFDYSPNFSVTEASMIQALEHTFETWLTQRLAEHMEVFHERFMPFHQLRKTILDTYKMIRSQGLAIDKVLKLTKESLMLETGNSRYIKQEIVALLELLYQNHQEFRLQSLDPDNLLEYCFKLLTRDPDIANSIKRSYKYIFVDEFQDTSLYQTGIIRKLCDNDPSSPKLFVVGDSKQSIYQFRGADLASYESVEKWIGNNGDILTLSTNFRSTGELVILVNTLFKKIKENYPEIQFKPEPLQSNHKPQEPISLTEAYHWILAKKGESQPKLVAQYIKSEIERGASPGEFAILFRKNYPMIEFADELAQLQIPFQLIGAGNFFNQREIIDTYKIINFLLQPNKNINIEEALETIYFNFSKNELGRFWADIKDSINNRTPAQILDSIYQLTKIRERLIVTSPQAAANLNKLKELTRNLNVKENIQLYEYQTWLQAMIGSHKEEQLSDIPTGENSDSVTLITIHKAKGLEYPTVILPRLEETLSKSVLQPAVVYNKATGLEFCYTPYYGDKTIRLPSPNYDVTVESYKQDLYSEELRVLYVALTRAEKKIVLVGNEHCPNNSICFQNWLRLI</sequence>
<proteinExistence type="predicted"/>
<dbReference type="PANTHER" id="PTHR11070">
    <property type="entry name" value="UVRD / RECB / PCRA DNA HELICASE FAMILY MEMBER"/>
    <property type="match status" value="1"/>
</dbReference>
<keyword evidence="2 9" id="KW-0378">Hydrolase</keyword>
<comment type="catalytic activity">
    <reaction evidence="8">
        <text>ATP + H2O = ADP + phosphate + H(+)</text>
        <dbReference type="Rhea" id="RHEA:13065"/>
        <dbReference type="ChEBI" id="CHEBI:15377"/>
        <dbReference type="ChEBI" id="CHEBI:15378"/>
        <dbReference type="ChEBI" id="CHEBI:30616"/>
        <dbReference type="ChEBI" id="CHEBI:43474"/>
        <dbReference type="ChEBI" id="CHEBI:456216"/>
        <dbReference type="EC" id="5.6.2.4"/>
    </reaction>
</comment>
<accession>A0ABW3RUJ5</accession>
<feature type="domain" description="UvrD-like helicase C-terminal" evidence="11">
    <location>
        <begin position="333"/>
        <end position="584"/>
    </location>
</feature>
<dbReference type="EMBL" id="JBHTLM010000002">
    <property type="protein sequence ID" value="MFD1175355.1"/>
    <property type="molecule type" value="Genomic_DNA"/>
</dbReference>